<dbReference type="Proteomes" id="UP001595378">
    <property type="component" value="Unassembled WGS sequence"/>
</dbReference>
<keyword evidence="1" id="KW-0812">Transmembrane</keyword>
<protein>
    <recommendedName>
        <fullName evidence="4">Heme exporter protein D</fullName>
    </recommendedName>
</protein>
<gene>
    <name evidence="2" type="ORF">ACFODK_10170</name>
</gene>
<sequence>MMAMRETPDMMAFVDAAFAVGIAATLIMVVWSWIAMRRAEKRREETRGK</sequence>
<feature type="transmembrane region" description="Helical" evidence="1">
    <location>
        <begin position="12"/>
        <end position="34"/>
    </location>
</feature>
<keyword evidence="1" id="KW-1133">Transmembrane helix</keyword>
<keyword evidence="1" id="KW-0472">Membrane</keyword>
<name>A0ABV7EH41_9SPHN</name>
<dbReference type="RefSeq" id="WP_336919475.1">
    <property type="nucleotide sequence ID" value="NZ_JBANRN010000010.1"/>
</dbReference>
<comment type="caution">
    <text evidence="2">The sequence shown here is derived from an EMBL/GenBank/DDBJ whole genome shotgun (WGS) entry which is preliminary data.</text>
</comment>
<reference evidence="3" key="1">
    <citation type="journal article" date="2019" name="Int. J. Syst. Evol. Microbiol.">
        <title>The Global Catalogue of Microorganisms (GCM) 10K type strain sequencing project: providing services to taxonomists for standard genome sequencing and annotation.</title>
        <authorList>
            <consortium name="The Broad Institute Genomics Platform"/>
            <consortium name="The Broad Institute Genome Sequencing Center for Infectious Disease"/>
            <person name="Wu L."/>
            <person name="Ma J."/>
        </authorList>
    </citation>
    <scope>NUCLEOTIDE SEQUENCE [LARGE SCALE GENOMIC DNA]</scope>
    <source>
        <strain evidence="3">KCTC 52606</strain>
    </source>
</reference>
<keyword evidence="3" id="KW-1185">Reference proteome</keyword>
<evidence type="ECO:0008006" key="4">
    <source>
        <dbReference type="Google" id="ProtNLM"/>
    </source>
</evidence>
<accession>A0ABV7EH41</accession>
<evidence type="ECO:0000256" key="1">
    <source>
        <dbReference type="SAM" id="Phobius"/>
    </source>
</evidence>
<proteinExistence type="predicted"/>
<evidence type="ECO:0000313" key="2">
    <source>
        <dbReference type="EMBL" id="MFC3101256.1"/>
    </source>
</evidence>
<evidence type="ECO:0000313" key="3">
    <source>
        <dbReference type="Proteomes" id="UP001595378"/>
    </source>
</evidence>
<organism evidence="2 3">
    <name type="scientific">Alteraurantiacibacter lauratis</name>
    <dbReference type="NCBI Taxonomy" id="2054627"/>
    <lineage>
        <taxon>Bacteria</taxon>
        <taxon>Pseudomonadati</taxon>
        <taxon>Pseudomonadota</taxon>
        <taxon>Alphaproteobacteria</taxon>
        <taxon>Sphingomonadales</taxon>
        <taxon>Erythrobacteraceae</taxon>
        <taxon>Alteraurantiacibacter</taxon>
    </lineage>
</organism>
<dbReference type="EMBL" id="JBHRSU010000031">
    <property type="protein sequence ID" value="MFC3101256.1"/>
    <property type="molecule type" value="Genomic_DNA"/>
</dbReference>